<proteinExistence type="inferred from homology"/>
<dbReference type="GO" id="GO:0005886">
    <property type="term" value="C:plasma membrane"/>
    <property type="evidence" value="ECO:0007669"/>
    <property type="project" value="UniProtKB-SubCell"/>
</dbReference>
<gene>
    <name evidence="9" type="primary">traG3</name>
    <name evidence="9" type="ORF">HPF_23380</name>
</gene>
<dbReference type="InterPro" id="IPR051539">
    <property type="entry name" value="T4SS-coupling_protein"/>
</dbReference>
<keyword evidence="9" id="KW-0614">Plasmid</keyword>
<evidence type="ECO:0000256" key="1">
    <source>
        <dbReference type="ARBA" id="ARBA00004651"/>
    </source>
</evidence>
<reference evidence="9 10" key="1">
    <citation type="submission" date="2019-03" db="EMBL/GenBank/DDBJ databases">
        <authorList>
            <person name="Sebastian G."/>
            <person name="Baumann P."/>
            <person name="Ruckert C."/>
            <person name="Kalinowski J."/>
            <person name="Nebel B."/>
            <person name="Takors R."/>
            <person name="Blombach B."/>
        </authorList>
    </citation>
    <scope>NUCLEOTIDE SEQUENCE [LARGE SCALE GENOMIC DNA]</scope>
    <source>
        <strain evidence="9 10">DSM 1084</strain>
        <plasmid evidence="9 10">pDSM1084</plasmid>
    </source>
</reference>
<evidence type="ECO:0000256" key="6">
    <source>
        <dbReference type="ARBA" id="ARBA00023136"/>
    </source>
</evidence>
<dbReference type="Pfam" id="PF02534">
    <property type="entry name" value="T4SS-DNA_transf"/>
    <property type="match status" value="1"/>
</dbReference>
<dbReference type="Proteomes" id="UP000293912">
    <property type="component" value="Plasmid pDSM1084"/>
</dbReference>
<evidence type="ECO:0000256" key="5">
    <source>
        <dbReference type="ARBA" id="ARBA00022989"/>
    </source>
</evidence>
<evidence type="ECO:0000313" key="9">
    <source>
        <dbReference type="EMBL" id="QBM30650.1"/>
    </source>
</evidence>
<geneLocation type="plasmid" evidence="9 10">
    <name>pDSM1084</name>
</geneLocation>
<sequence>MNAKSWSMLVGGALAVLGIAGTSLWLAAWIYMLTKRQFFADVDFGTFAHLWHQVGHIQSERKALVASYAAAFVGQAAGAAGLVWGAMRKPRELHGSARFANGAEVNKAFPKDSRGIILGKANGRYLEFGGQQFVLLAAPTRSGKGVGVVIPNLLSWPESVIVLDVKQENWDLTSGFRHYVGGQECFLFNPVAADKRTHCWNPLDYVKTDKVFRADSLGVIATLLWPDLPGTDPIWTATPRALFTGIAMMILDVREMEAHENPDFSKPFTLGQIMRETLQDGDGAAYFKGVIDSYAARTFTSKTPGRAGESMALSPETVRALNTYIGIASDNTRAGVMTSFRSRLELWLNPLVDAATSRSDFRFEDFRRKRMSLYVGVAPGDLERLEPLLNLFFKQFFAVNTQDLPQKDASLKHQVLLLLDEFTALGKIPIFTKAIGFIAGYNLRCMPIIQSIAQLRSVYGEDDARTLITNHAVQIVFPPREQRDAKDYSEALGYTTEKGVSKGRSNAPGKAGSSRSENVSDQRRALMLPQELKEMPQTDCIVFAENTKPVRAKKVQYYADKTFTDRLRAASRGKAYATGVDPSKTVLAGARGIPSQADLHEAIRRDELAVTVDPLPVELMSIVAQGGVTPMTMRHVEQGSGPLVETIVGADPAAVRRAVEQVGAGKTEAELMQGVVNLVSAMGFALDF</sequence>
<dbReference type="PANTHER" id="PTHR37937">
    <property type="entry name" value="CONJUGATIVE TRANSFER: DNA TRANSPORT"/>
    <property type="match status" value="1"/>
</dbReference>
<organism evidence="9 10">
    <name type="scientific">Hydrogenophaga pseudoflava</name>
    <name type="common">Pseudomonas carboxydoflava</name>
    <dbReference type="NCBI Taxonomy" id="47421"/>
    <lineage>
        <taxon>Bacteria</taxon>
        <taxon>Pseudomonadati</taxon>
        <taxon>Pseudomonadota</taxon>
        <taxon>Betaproteobacteria</taxon>
        <taxon>Burkholderiales</taxon>
        <taxon>Comamonadaceae</taxon>
        <taxon>Hydrogenophaga</taxon>
    </lineage>
</organism>
<comment type="subcellular location">
    <subcellularLocation>
        <location evidence="1">Cell membrane</location>
        <topology evidence="1">Multi-pass membrane protein</topology>
    </subcellularLocation>
</comment>
<evidence type="ECO:0000256" key="4">
    <source>
        <dbReference type="ARBA" id="ARBA00022692"/>
    </source>
</evidence>
<keyword evidence="6 8" id="KW-0472">Membrane</keyword>
<feature type="transmembrane region" description="Helical" evidence="8">
    <location>
        <begin position="6"/>
        <end position="31"/>
    </location>
</feature>
<dbReference type="SUPFAM" id="SSF52540">
    <property type="entry name" value="P-loop containing nucleoside triphosphate hydrolases"/>
    <property type="match status" value="1"/>
</dbReference>
<dbReference type="AlphaFoldDB" id="A0A4P6X3G0"/>
<evidence type="ECO:0000256" key="7">
    <source>
        <dbReference type="SAM" id="MobiDB-lite"/>
    </source>
</evidence>
<protein>
    <submittedName>
        <fullName evidence="9">Conjugal transfer protein TraG</fullName>
    </submittedName>
</protein>
<feature type="transmembrane region" description="Helical" evidence="8">
    <location>
        <begin position="65"/>
        <end position="87"/>
    </location>
</feature>
<dbReference type="Gene3D" id="3.40.50.300">
    <property type="entry name" value="P-loop containing nucleotide triphosphate hydrolases"/>
    <property type="match status" value="1"/>
</dbReference>
<comment type="similarity">
    <text evidence="2">Belongs to the VirD4/TraG family.</text>
</comment>
<keyword evidence="10" id="KW-1185">Reference proteome</keyword>
<keyword evidence="4 8" id="KW-0812">Transmembrane</keyword>
<dbReference type="EMBL" id="CP037868">
    <property type="protein sequence ID" value="QBM30650.1"/>
    <property type="molecule type" value="Genomic_DNA"/>
</dbReference>
<evidence type="ECO:0000256" key="3">
    <source>
        <dbReference type="ARBA" id="ARBA00022475"/>
    </source>
</evidence>
<evidence type="ECO:0000256" key="8">
    <source>
        <dbReference type="SAM" id="Phobius"/>
    </source>
</evidence>
<dbReference type="CDD" id="cd01127">
    <property type="entry name" value="TrwB_TraG_TraD_VirD4"/>
    <property type="match status" value="1"/>
</dbReference>
<evidence type="ECO:0000313" key="10">
    <source>
        <dbReference type="Proteomes" id="UP000293912"/>
    </source>
</evidence>
<feature type="region of interest" description="Disordered" evidence="7">
    <location>
        <begin position="497"/>
        <end position="521"/>
    </location>
</feature>
<evidence type="ECO:0000256" key="2">
    <source>
        <dbReference type="ARBA" id="ARBA00008806"/>
    </source>
</evidence>
<name>A0A4P6X3G0_HYDPS</name>
<dbReference type="RefSeq" id="WP_207959453.1">
    <property type="nucleotide sequence ID" value="NZ_CP037868.1"/>
</dbReference>
<accession>A0A4P6X3G0</accession>
<keyword evidence="5 8" id="KW-1133">Transmembrane helix</keyword>
<dbReference type="InterPro" id="IPR027417">
    <property type="entry name" value="P-loop_NTPase"/>
</dbReference>
<dbReference type="InterPro" id="IPR003688">
    <property type="entry name" value="TraG/VirD4"/>
</dbReference>
<dbReference type="PANTHER" id="PTHR37937:SF1">
    <property type="entry name" value="CONJUGATIVE TRANSFER: DNA TRANSPORT"/>
    <property type="match status" value="1"/>
</dbReference>
<dbReference type="KEGG" id="hpse:HPF_23380"/>
<keyword evidence="3" id="KW-1003">Cell membrane</keyword>